<sequence>MGGQTKEISETSVAAKDFSMQPQPEQNIGNAGPPNFLRRLSSTFKHKPKSAHKHLAGARNSVAEREIKKATPLHSPQESQSTPGSQKKISRERTQITAADTLRKRLRSELRFSSSANSHHEIQVNPQAGGSHPEEAATKSQGREGGNQSPMIDIQRRPTLWDVENPFEASKAKDVGRSGAAGHTPHEGNDRNLGKRERDEFSNVALTHVTYSPDVLPHKCSAFQYSQPSTTSGSLRAESGNLMEDASGNNKKESDESGSSDFVVVANATCELTHPRPSRSSDKMMIKELCKSGRKTAEDQDDSLGESMWGEYFQF</sequence>
<comment type="caution">
    <text evidence="2">The sequence shown here is derived from an EMBL/GenBank/DDBJ whole genome shotgun (WGS) entry which is preliminary data.</text>
</comment>
<feature type="compositionally biased region" description="Basic and acidic residues" evidence="1">
    <location>
        <begin position="184"/>
        <end position="196"/>
    </location>
</feature>
<evidence type="ECO:0000256" key="1">
    <source>
        <dbReference type="SAM" id="MobiDB-lite"/>
    </source>
</evidence>
<reference evidence="2 3" key="1">
    <citation type="journal article" date="2024" name="IMA Fungus">
        <title>IMA Genome - F19 : A genome assembly and annotation guide to empower mycologists, including annotated draft genome sequences of Ceratocystis pirilliformis, Diaporthe australafricana, Fusarium ophioides, Paecilomyces lecythidis, and Sporothrix stenoceras.</title>
        <authorList>
            <person name="Aylward J."/>
            <person name="Wilson A.M."/>
            <person name="Visagie C.M."/>
            <person name="Spraker J."/>
            <person name="Barnes I."/>
            <person name="Buitendag C."/>
            <person name="Ceriani C."/>
            <person name="Del Mar Angel L."/>
            <person name="du Plessis D."/>
            <person name="Fuchs T."/>
            <person name="Gasser K."/>
            <person name="Kramer D."/>
            <person name="Li W."/>
            <person name="Munsamy K."/>
            <person name="Piso A."/>
            <person name="Price J.L."/>
            <person name="Sonnekus B."/>
            <person name="Thomas C."/>
            <person name="van der Nest A."/>
            <person name="van Dijk A."/>
            <person name="van Heerden A."/>
            <person name="van Vuuren N."/>
            <person name="Yilmaz N."/>
            <person name="Duong T.A."/>
            <person name="van der Merwe N.A."/>
            <person name="Wingfield M.J."/>
            <person name="Wingfield B.D."/>
        </authorList>
    </citation>
    <scope>NUCLEOTIDE SEQUENCE [LARGE SCALE GENOMIC DNA]</scope>
    <source>
        <strain evidence="2 3">CMW 18300</strain>
    </source>
</reference>
<dbReference type="Proteomes" id="UP001583177">
    <property type="component" value="Unassembled WGS sequence"/>
</dbReference>
<feature type="compositionally biased region" description="Polar residues" evidence="1">
    <location>
        <begin position="74"/>
        <end position="87"/>
    </location>
</feature>
<name>A0ABR3XRI2_9PEZI</name>
<evidence type="ECO:0000313" key="2">
    <source>
        <dbReference type="EMBL" id="KAL1878218.1"/>
    </source>
</evidence>
<feature type="region of interest" description="Disordered" evidence="1">
    <location>
        <begin position="1"/>
        <end position="196"/>
    </location>
</feature>
<proteinExistence type="predicted"/>
<protein>
    <submittedName>
        <fullName evidence="2">Uncharacterized protein</fullName>
    </submittedName>
</protein>
<feature type="compositionally biased region" description="Basic residues" evidence="1">
    <location>
        <begin position="44"/>
        <end position="56"/>
    </location>
</feature>
<organism evidence="2 3">
    <name type="scientific">Diaporthe australafricana</name>
    <dbReference type="NCBI Taxonomy" id="127596"/>
    <lineage>
        <taxon>Eukaryota</taxon>
        <taxon>Fungi</taxon>
        <taxon>Dikarya</taxon>
        <taxon>Ascomycota</taxon>
        <taxon>Pezizomycotina</taxon>
        <taxon>Sordariomycetes</taxon>
        <taxon>Sordariomycetidae</taxon>
        <taxon>Diaporthales</taxon>
        <taxon>Diaporthaceae</taxon>
        <taxon>Diaporthe</taxon>
    </lineage>
</organism>
<gene>
    <name evidence="2" type="ORF">Daus18300_002135</name>
</gene>
<dbReference type="EMBL" id="JAWRVE010000012">
    <property type="protein sequence ID" value="KAL1878218.1"/>
    <property type="molecule type" value="Genomic_DNA"/>
</dbReference>
<evidence type="ECO:0000313" key="3">
    <source>
        <dbReference type="Proteomes" id="UP001583177"/>
    </source>
</evidence>
<feature type="compositionally biased region" description="Basic and acidic residues" evidence="1">
    <location>
        <begin position="101"/>
        <end position="110"/>
    </location>
</feature>
<keyword evidence="3" id="KW-1185">Reference proteome</keyword>
<feature type="compositionally biased region" description="Polar residues" evidence="1">
    <location>
        <begin position="20"/>
        <end position="29"/>
    </location>
</feature>
<feature type="region of interest" description="Disordered" evidence="1">
    <location>
        <begin position="226"/>
        <end position="260"/>
    </location>
</feature>
<accession>A0ABR3XRI2</accession>